<name>A0A7T8RF72_SALBN</name>
<sequence>MIICDVQRADFTLRHLVKGAMIAQNFSCQHRPRRDEQSVFILSALSPGGARLAPSFYFPCGSCHAVSLRMFAAGHQ</sequence>
<gene>
    <name evidence="1" type="ORF">JG560_03645</name>
</gene>
<dbReference type="EMBL" id="CP067369">
    <property type="protein sequence ID" value="QQP77320.1"/>
    <property type="molecule type" value="Genomic_DNA"/>
</dbReference>
<proteinExistence type="predicted"/>
<protein>
    <submittedName>
        <fullName evidence="1">Uncharacterized protein</fullName>
    </submittedName>
</protein>
<dbReference type="AlphaFoldDB" id="A0A7T8RF72"/>
<organism evidence="1">
    <name type="scientific">Salmonella bongori</name>
    <dbReference type="NCBI Taxonomy" id="54736"/>
    <lineage>
        <taxon>Bacteria</taxon>
        <taxon>Pseudomonadati</taxon>
        <taxon>Pseudomonadota</taxon>
        <taxon>Gammaproteobacteria</taxon>
        <taxon>Enterobacterales</taxon>
        <taxon>Enterobacteriaceae</taxon>
        <taxon>Salmonella</taxon>
    </lineage>
</organism>
<evidence type="ECO:0000313" key="1">
    <source>
        <dbReference type="EMBL" id="QQP77320.1"/>
    </source>
</evidence>
<dbReference type="GeneID" id="44983208"/>
<accession>A0A7T8RF72</accession>
<reference evidence="1" key="1">
    <citation type="submission" date="2021-01" db="EMBL/GenBank/DDBJ databases">
        <title>Keeping alert to hypervirulent salmonella strains isolated from avain.</title>
        <authorList>
            <person name="Ma J."/>
            <person name="Pan X."/>
            <person name="Yao H."/>
        </authorList>
    </citation>
    <scope>NUCLEOTIDE SEQUENCE</scope>
    <source>
        <strain evidence="1">Se40</strain>
    </source>
</reference>
<dbReference type="RefSeq" id="WP_162470499.1">
    <property type="nucleotide sequence ID" value="NZ_AAELMS020000009.1"/>
</dbReference>